<dbReference type="NCBIfam" id="TIGR00762">
    <property type="entry name" value="DegV"/>
    <property type="match status" value="1"/>
</dbReference>
<dbReference type="PROSITE" id="PS51482">
    <property type="entry name" value="DEGV"/>
    <property type="match status" value="1"/>
</dbReference>
<dbReference type="PANTHER" id="PTHR33434:SF2">
    <property type="entry name" value="FATTY ACID-BINDING PROTEIN TM_1468"/>
    <property type="match status" value="1"/>
</dbReference>
<dbReference type="InterPro" id="IPR050270">
    <property type="entry name" value="DegV_domain_contain"/>
</dbReference>
<sequence>MTYKIITDSGSNVVTLPNQNFASVPITIMAGGKEYVDDANLDIHQMTDELSQLSSKSSTACPNIGQWMEAFAGAEKIVAITITGALSGSYSAAIKAREQYLETHPDAQIFVLDSRSAGPRMQLLLEYAAQLLAEDCDFMTLTQKLSDYQTKTGLLFSLESLTNLVNNGRISTTAAKVSNLLKLRIIGTDTDGKLASVGKARGQAKAISLLLKEMQANNFNGKKACISHCFNETGAKALKEKILAVAPDCEISINETRGVCSYYAEVGGLLVGFETA</sequence>
<evidence type="ECO:0000256" key="1">
    <source>
        <dbReference type="ARBA" id="ARBA00003238"/>
    </source>
</evidence>
<organism evidence="3 4">
    <name type="scientific">Ligilactobacillus apodemi DSM 16634 = JCM 16172</name>
    <dbReference type="NCBI Taxonomy" id="1423724"/>
    <lineage>
        <taxon>Bacteria</taxon>
        <taxon>Bacillati</taxon>
        <taxon>Bacillota</taxon>
        <taxon>Bacilli</taxon>
        <taxon>Lactobacillales</taxon>
        <taxon>Lactobacillaceae</taxon>
        <taxon>Ligilactobacillus</taxon>
    </lineage>
</organism>
<keyword evidence="2" id="KW-0446">Lipid-binding</keyword>
<evidence type="ECO:0000313" key="4">
    <source>
        <dbReference type="Proteomes" id="UP000051324"/>
    </source>
</evidence>
<evidence type="ECO:0000313" key="3">
    <source>
        <dbReference type="EMBL" id="KRL87204.1"/>
    </source>
</evidence>
<dbReference type="PATRIC" id="fig|1423724.4.peg.1900"/>
<evidence type="ECO:0000256" key="2">
    <source>
        <dbReference type="ARBA" id="ARBA00023121"/>
    </source>
</evidence>
<dbReference type="Gene3D" id="2.20.28.50">
    <property type="entry name" value="degv family protein"/>
    <property type="match status" value="1"/>
</dbReference>
<gene>
    <name evidence="3" type="ORF">FC32_GL001823</name>
</gene>
<dbReference type="PANTHER" id="PTHR33434">
    <property type="entry name" value="DEGV DOMAIN-CONTAINING PROTEIN DR_1986-RELATED"/>
    <property type="match status" value="1"/>
</dbReference>
<dbReference type="InterPro" id="IPR003797">
    <property type="entry name" value="DegV"/>
</dbReference>
<reference evidence="3 4" key="1">
    <citation type="journal article" date="2015" name="Genome Announc.">
        <title>Expanding the biotechnology potential of lactobacilli through comparative genomics of 213 strains and associated genera.</title>
        <authorList>
            <person name="Sun Z."/>
            <person name="Harris H.M."/>
            <person name="McCann A."/>
            <person name="Guo C."/>
            <person name="Argimon S."/>
            <person name="Zhang W."/>
            <person name="Yang X."/>
            <person name="Jeffery I.B."/>
            <person name="Cooney J.C."/>
            <person name="Kagawa T.F."/>
            <person name="Liu W."/>
            <person name="Song Y."/>
            <person name="Salvetti E."/>
            <person name="Wrobel A."/>
            <person name="Rasinkangas P."/>
            <person name="Parkhill J."/>
            <person name="Rea M.C."/>
            <person name="O'Sullivan O."/>
            <person name="Ritari J."/>
            <person name="Douillard F.P."/>
            <person name="Paul Ross R."/>
            <person name="Yang R."/>
            <person name="Briner A.E."/>
            <person name="Felis G.E."/>
            <person name="de Vos W.M."/>
            <person name="Barrangou R."/>
            <person name="Klaenhammer T.R."/>
            <person name="Caufield P.W."/>
            <person name="Cui Y."/>
            <person name="Zhang H."/>
            <person name="O'Toole P.W."/>
        </authorList>
    </citation>
    <scope>NUCLEOTIDE SEQUENCE [LARGE SCALE GENOMIC DNA]</scope>
    <source>
        <strain evidence="3 4">DSM 16634</strain>
    </source>
</reference>
<dbReference type="InterPro" id="IPR043168">
    <property type="entry name" value="DegV_C"/>
</dbReference>
<accession>A0A0R1U3L7</accession>
<dbReference type="GO" id="GO:0008289">
    <property type="term" value="F:lipid binding"/>
    <property type="evidence" value="ECO:0007669"/>
    <property type="project" value="UniProtKB-KW"/>
</dbReference>
<dbReference type="Gene3D" id="3.30.1180.10">
    <property type="match status" value="1"/>
</dbReference>
<dbReference type="EMBL" id="AZFT01000006">
    <property type="protein sequence ID" value="KRL87204.1"/>
    <property type="molecule type" value="Genomic_DNA"/>
</dbReference>
<dbReference type="OrthoDB" id="2138472at2"/>
<name>A0A0R1U3L7_9LACO</name>
<dbReference type="Proteomes" id="UP000051324">
    <property type="component" value="Unassembled WGS sequence"/>
</dbReference>
<dbReference type="eggNOG" id="COG1307">
    <property type="taxonomic scope" value="Bacteria"/>
</dbReference>
<comment type="function">
    <text evidence="1">May bind long-chain fatty acids, such as palmitate, and may play a role in lipid transport or fatty acid metabolism.</text>
</comment>
<dbReference type="Pfam" id="PF02645">
    <property type="entry name" value="DegV"/>
    <property type="match status" value="1"/>
</dbReference>
<dbReference type="AlphaFoldDB" id="A0A0R1U3L7"/>
<comment type="caution">
    <text evidence="3">The sequence shown here is derived from an EMBL/GenBank/DDBJ whole genome shotgun (WGS) entry which is preliminary data.</text>
</comment>
<keyword evidence="4" id="KW-1185">Reference proteome</keyword>
<dbReference type="RefSeq" id="WP_025087303.1">
    <property type="nucleotide sequence ID" value="NZ_AZFT01000006.1"/>
</dbReference>
<dbReference type="STRING" id="1423724.FC32_GL001823"/>
<evidence type="ECO:0008006" key="5">
    <source>
        <dbReference type="Google" id="ProtNLM"/>
    </source>
</evidence>
<proteinExistence type="predicted"/>
<dbReference type="SUPFAM" id="SSF82549">
    <property type="entry name" value="DAK1/DegV-like"/>
    <property type="match status" value="1"/>
</dbReference>
<protein>
    <recommendedName>
        <fullName evidence="5">DegV family protein</fullName>
    </recommendedName>
</protein>
<dbReference type="Gene3D" id="3.40.50.10440">
    <property type="entry name" value="Dihydroxyacetone kinase, domain 1"/>
    <property type="match status" value="1"/>
</dbReference>